<evidence type="ECO:0000256" key="5">
    <source>
        <dbReference type="ARBA" id="ARBA00023004"/>
    </source>
</evidence>
<dbReference type="Pfam" id="PF00067">
    <property type="entry name" value="p450"/>
    <property type="match status" value="2"/>
</dbReference>
<dbReference type="RefSeq" id="WP_093261306.1">
    <property type="nucleotide sequence ID" value="NZ_FNKK01000002.1"/>
</dbReference>
<evidence type="ECO:0000256" key="3">
    <source>
        <dbReference type="ARBA" id="ARBA00022723"/>
    </source>
</evidence>
<dbReference type="Proteomes" id="UP000217103">
    <property type="component" value="Unassembled WGS sequence"/>
</dbReference>
<dbReference type="EMBL" id="FNKK01000002">
    <property type="protein sequence ID" value="SDR22697.1"/>
    <property type="molecule type" value="Genomic_DNA"/>
</dbReference>
<accession>A0A1H1HB67</accession>
<dbReference type="OrthoDB" id="4133219at2"/>
<reference evidence="8 9" key="1">
    <citation type="submission" date="2016-10" db="EMBL/GenBank/DDBJ databases">
        <authorList>
            <person name="de Groot N.N."/>
        </authorList>
    </citation>
    <scope>NUCLEOTIDE SEQUENCE [LARGE SCALE GENOMIC DNA]</scope>
    <source>
        <strain evidence="8 9">DSM 43794</strain>
    </source>
</reference>
<proteinExistence type="inferred from homology"/>
<gene>
    <name evidence="8" type="ORF">SAMN04489764_4240</name>
</gene>
<dbReference type="InterPro" id="IPR017972">
    <property type="entry name" value="Cyt_P450_CS"/>
</dbReference>
<dbReference type="PROSITE" id="PS00086">
    <property type="entry name" value="CYTOCHROME_P450"/>
    <property type="match status" value="1"/>
</dbReference>
<evidence type="ECO:0000256" key="1">
    <source>
        <dbReference type="ARBA" id="ARBA00010617"/>
    </source>
</evidence>
<keyword evidence="9" id="KW-1185">Reference proteome</keyword>
<dbReference type="FunFam" id="1.10.630.10:FF:000018">
    <property type="entry name" value="Cytochrome P450 monooxygenase"/>
    <property type="match status" value="1"/>
</dbReference>
<keyword evidence="2 7" id="KW-0349">Heme</keyword>
<comment type="similarity">
    <text evidence="1 7">Belongs to the cytochrome P450 family.</text>
</comment>
<evidence type="ECO:0000256" key="7">
    <source>
        <dbReference type="RuleBase" id="RU000461"/>
    </source>
</evidence>
<dbReference type="InterPro" id="IPR036396">
    <property type="entry name" value="Cyt_P450_sf"/>
</dbReference>
<dbReference type="InterPro" id="IPR002397">
    <property type="entry name" value="Cyt_P450_B"/>
</dbReference>
<dbReference type="STRING" id="35622.SAMN04489764_4240"/>
<protein>
    <submittedName>
        <fullName evidence="8">Cytochrome P450</fullName>
    </submittedName>
</protein>
<keyword evidence="6 7" id="KW-0503">Monooxygenase</keyword>
<dbReference type="GO" id="GO:0005506">
    <property type="term" value="F:iron ion binding"/>
    <property type="evidence" value="ECO:0007669"/>
    <property type="project" value="InterPro"/>
</dbReference>
<evidence type="ECO:0000256" key="4">
    <source>
        <dbReference type="ARBA" id="ARBA00023002"/>
    </source>
</evidence>
<keyword evidence="4 7" id="KW-0560">Oxidoreductase</keyword>
<dbReference type="InterPro" id="IPR001128">
    <property type="entry name" value="Cyt_P450"/>
</dbReference>
<evidence type="ECO:0000256" key="6">
    <source>
        <dbReference type="ARBA" id="ARBA00023033"/>
    </source>
</evidence>
<dbReference type="CDD" id="cd11029">
    <property type="entry name" value="CYP107-like"/>
    <property type="match status" value="1"/>
</dbReference>
<dbReference type="GO" id="GO:0016705">
    <property type="term" value="F:oxidoreductase activity, acting on paired donors, with incorporation or reduction of molecular oxygen"/>
    <property type="evidence" value="ECO:0007669"/>
    <property type="project" value="InterPro"/>
</dbReference>
<dbReference type="SUPFAM" id="SSF48264">
    <property type="entry name" value="Cytochrome P450"/>
    <property type="match status" value="1"/>
</dbReference>
<dbReference type="PRINTS" id="PR00359">
    <property type="entry name" value="BP450"/>
</dbReference>
<dbReference type="GO" id="GO:0004497">
    <property type="term" value="F:monooxygenase activity"/>
    <property type="evidence" value="ECO:0007669"/>
    <property type="project" value="UniProtKB-KW"/>
</dbReference>
<keyword evidence="5 7" id="KW-0408">Iron</keyword>
<dbReference type="PANTHER" id="PTHR46696:SF1">
    <property type="entry name" value="CYTOCHROME P450 YJIB-RELATED"/>
    <property type="match status" value="1"/>
</dbReference>
<evidence type="ECO:0000313" key="8">
    <source>
        <dbReference type="EMBL" id="SDR22697.1"/>
    </source>
</evidence>
<dbReference type="PRINTS" id="PR00385">
    <property type="entry name" value="P450"/>
</dbReference>
<dbReference type="GO" id="GO:0020037">
    <property type="term" value="F:heme binding"/>
    <property type="evidence" value="ECO:0007669"/>
    <property type="project" value="InterPro"/>
</dbReference>
<name>A0A1H1HB67_9ACTN</name>
<dbReference type="Gene3D" id="1.10.630.10">
    <property type="entry name" value="Cytochrome P450"/>
    <property type="match status" value="1"/>
</dbReference>
<organism evidence="8 9">
    <name type="scientific">Thermostaphylospora chromogena</name>
    <dbReference type="NCBI Taxonomy" id="35622"/>
    <lineage>
        <taxon>Bacteria</taxon>
        <taxon>Bacillati</taxon>
        <taxon>Actinomycetota</taxon>
        <taxon>Actinomycetes</taxon>
        <taxon>Streptosporangiales</taxon>
        <taxon>Thermomonosporaceae</taxon>
        <taxon>Thermostaphylospora</taxon>
    </lineage>
</organism>
<evidence type="ECO:0000313" key="9">
    <source>
        <dbReference type="Proteomes" id="UP000217103"/>
    </source>
</evidence>
<sequence length="418" mass="45988">MDTPHVLDQPITLAPAGHDLPGEAARLRALGPLIRVTLPGGIPAWYPTRHDVLEQIILHPEVGKDPRRHWRDWPKVAENPEWSWLLGWIGEQNMFTASGSDHARLRKLIAPSFTARRTKAMRPIVERITAELLDALEKAPAGEPVDLRTAYAHPLPMRVICELIGLPEEMRPDFARLIENVVDTTVTPEQALANYAELQTALEDLIACKRRHPADDLTTEVINARDQEDRLTDDELRGTLLLVIGGGHETTVNLISNAIHALLTHPDHLAAVIDGRITWPAVIEETLRWAPSIANLPLRFTLAPLTFAGVTIPKGEAILTTYLAANHDPARHGADACRFNPAREGGSGHLSFGIGVHRCLGAELARMEAGIALPALFERFPAIRLATDIKPTDQVPSFLVQGWQRLPVHLHASSAASE</sequence>
<evidence type="ECO:0000256" key="2">
    <source>
        <dbReference type="ARBA" id="ARBA00022617"/>
    </source>
</evidence>
<dbReference type="PANTHER" id="PTHR46696">
    <property type="entry name" value="P450, PUTATIVE (EUROFUNG)-RELATED"/>
    <property type="match status" value="1"/>
</dbReference>
<keyword evidence="3 7" id="KW-0479">Metal-binding</keyword>
<dbReference type="AlphaFoldDB" id="A0A1H1HB67"/>